<dbReference type="EMBL" id="CP054836">
    <property type="protein sequence ID" value="QKV17514.1"/>
    <property type="molecule type" value="Genomic_DNA"/>
</dbReference>
<keyword evidence="7" id="KW-1185">Reference proteome</keyword>
<evidence type="ECO:0000256" key="3">
    <source>
        <dbReference type="ARBA" id="ARBA00022801"/>
    </source>
</evidence>
<name>A0A6N1V967_9HYPH</name>
<keyword evidence="3 6" id="KW-0378">Hydrolase</keyword>
<dbReference type="PANTHER" id="PTHR42978:SF6">
    <property type="entry name" value="QUORUM-QUENCHING LACTONASE YTNP-RELATED"/>
    <property type="match status" value="1"/>
</dbReference>
<evidence type="ECO:0000256" key="1">
    <source>
        <dbReference type="ARBA" id="ARBA00007749"/>
    </source>
</evidence>
<dbReference type="SUPFAM" id="SSF56281">
    <property type="entry name" value="Metallo-hydrolase/oxidoreductase"/>
    <property type="match status" value="1"/>
</dbReference>
<sequence>MHIDRRSFLTGAGKFAFATALVSPGAALQLASHPVRASQSTGAHSWSVGDIRITALLDGFVELDATIFADADPSERRTLLEEAGQKPGKFAVDVNAFLLEHSGKLTLIDSGTRDLFGPTLGKVPAALRNIGVDPANIGHVLLTHMHNDHVGGLLDENGAAAFPNAELVVPAAEWDYWTSEDVYSAASDQGRYSFAGARAAAPVYKDRVKTFAGEAEILPGVFPIALPGHSIGHTGFRLASGSEQMIVWGDIVVSPQVQFAHPEWASTFDADGQLSIASRIRMFDEAAADRILVAGMHLPFPGGGRVEVHGLSYRFLPFE</sequence>
<reference evidence="6 7" key="1">
    <citation type="submission" date="2020-06" db="EMBL/GenBank/DDBJ databases">
        <title>Oricola thermophila sp. nov. isolated from a tidal sediments.</title>
        <authorList>
            <person name="Kwon K.K."/>
            <person name="Yang S.-H."/>
            <person name="Park M.-J."/>
        </authorList>
    </citation>
    <scope>NUCLEOTIDE SEQUENCE [LARGE SCALE GENOMIC DNA]</scope>
    <source>
        <strain evidence="6 7">MEBiC13590</strain>
    </source>
</reference>
<protein>
    <submittedName>
        <fullName evidence="6">MBL fold metallo-hydrolase</fullName>
    </submittedName>
</protein>
<dbReference type="PROSITE" id="PS51318">
    <property type="entry name" value="TAT"/>
    <property type="match status" value="1"/>
</dbReference>
<dbReference type="AlphaFoldDB" id="A0A6N1V967"/>
<dbReference type="Gene3D" id="3.60.15.10">
    <property type="entry name" value="Ribonuclease Z/Hydroxyacylglutathione hydrolase-like"/>
    <property type="match status" value="1"/>
</dbReference>
<dbReference type="InterPro" id="IPR051013">
    <property type="entry name" value="MBL_superfamily_lactonases"/>
</dbReference>
<keyword evidence="4" id="KW-0862">Zinc</keyword>
<dbReference type="CDD" id="cd07720">
    <property type="entry name" value="OPHC2-like_MBL-fold"/>
    <property type="match status" value="1"/>
</dbReference>
<feature type="domain" description="Metallo-beta-lactamase" evidence="5">
    <location>
        <begin position="93"/>
        <end position="297"/>
    </location>
</feature>
<evidence type="ECO:0000259" key="5">
    <source>
        <dbReference type="SMART" id="SM00849"/>
    </source>
</evidence>
<evidence type="ECO:0000256" key="2">
    <source>
        <dbReference type="ARBA" id="ARBA00022723"/>
    </source>
</evidence>
<comment type="similarity">
    <text evidence="1">Belongs to the metallo-beta-lactamase superfamily.</text>
</comment>
<dbReference type="KEGG" id="orm:HTY61_03020"/>
<keyword evidence="2" id="KW-0479">Metal-binding</keyword>
<evidence type="ECO:0000313" key="6">
    <source>
        <dbReference type="EMBL" id="QKV17514.1"/>
    </source>
</evidence>
<accession>A0A6N1V967</accession>
<dbReference type="RefSeq" id="WP_175275411.1">
    <property type="nucleotide sequence ID" value="NZ_CP054836.1"/>
</dbReference>
<dbReference type="Pfam" id="PF00753">
    <property type="entry name" value="Lactamase_B"/>
    <property type="match status" value="1"/>
</dbReference>
<dbReference type="GO" id="GO:0016787">
    <property type="term" value="F:hydrolase activity"/>
    <property type="evidence" value="ECO:0007669"/>
    <property type="project" value="UniProtKB-KW"/>
</dbReference>
<dbReference type="InterPro" id="IPR001279">
    <property type="entry name" value="Metallo-B-lactamas"/>
</dbReference>
<evidence type="ECO:0000256" key="4">
    <source>
        <dbReference type="ARBA" id="ARBA00022833"/>
    </source>
</evidence>
<dbReference type="InterPro" id="IPR036866">
    <property type="entry name" value="RibonucZ/Hydroxyglut_hydro"/>
</dbReference>
<gene>
    <name evidence="6" type="ORF">HTY61_03020</name>
</gene>
<dbReference type="Proteomes" id="UP000509367">
    <property type="component" value="Chromosome"/>
</dbReference>
<evidence type="ECO:0000313" key="7">
    <source>
        <dbReference type="Proteomes" id="UP000509367"/>
    </source>
</evidence>
<dbReference type="InterPro" id="IPR006311">
    <property type="entry name" value="TAT_signal"/>
</dbReference>
<proteinExistence type="inferred from homology"/>
<dbReference type="GO" id="GO:0046872">
    <property type="term" value="F:metal ion binding"/>
    <property type="evidence" value="ECO:0007669"/>
    <property type="project" value="UniProtKB-KW"/>
</dbReference>
<dbReference type="SMART" id="SM00849">
    <property type="entry name" value="Lactamase_B"/>
    <property type="match status" value="1"/>
</dbReference>
<dbReference type="PANTHER" id="PTHR42978">
    <property type="entry name" value="QUORUM-QUENCHING LACTONASE YTNP-RELATED-RELATED"/>
    <property type="match status" value="1"/>
</dbReference>
<organism evidence="6 7">
    <name type="scientific">Oricola thermophila</name>
    <dbReference type="NCBI Taxonomy" id="2742145"/>
    <lineage>
        <taxon>Bacteria</taxon>
        <taxon>Pseudomonadati</taxon>
        <taxon>Pseudomonadota</taxon>
        <taxon>Alphaproteobacteria</taxon>
        <taxon>Hyphomicrobiales</taxon>
        <taxon>Ahrensiaceae</taxon>
        <taxon>Oricola</taxon>
    </lineage>
</organism>